<evidence type="ECO:0000313" key="3">
    <source>
        <dbReference type="Proteomes" id="UP001597541"/>
    </source>
</evidence>
<dbReference type="InterPro" id="IPR008972">
    <property type="entry name" value="Cupredoxin"/>
</dbReference>
<name>A0ABW5PG12_9BACL</name>
<dbReference type="EMBL" id="JBHUME010000008">
    <property type="protein sequence ID" value="MFD2613705.1"/>
    <property type="molecule type" value="Genomic_DNA"/>
</dbReference>
<reference evidence="3" key="1">
    <citation type="journal article" date="2019" name="Int. J. Syst. Evol. Microbiol.">
        <title>The Global Catalogue of Microorganisms (GCM) 10K type strain sequencing project: providing services to taxonomists for standard genome sequencing and annotation.</title>
        <authorList>
            <consortium name="The Broad Institute Genomics Platform"/>
            <consortium name="The Broad Institute Genome Sequencing Center for Infectious Disease"/>
            <person name="Wu L."/>
            <person name="Ma J."/>
        </authorList>
    </citation>
    <scope>NUCLEOTIDE SEQUENCE [LARGE SCALE GENOMIC DNA]</scope>
    <source>
        <strain evidence="3">KCTC 3950</strain>
    </source>
</reference>
<protein>
    <submittedName>
        <fullName evidence="2">Cytochrome C oxidase subunit II</fullName>
    </submittedName>
</protein>
<gene>
    <name evidence="2" type="ORF">ACFSUF_14835</name>
</gene>
<feature type="chain" id="PRO_5045930148" evidence="1">
    <location>
        <begin position="27"/>
        <end position="120"/>
    </location>
</feature>
<evidence type="ECO:0000313" key="2">
    <source>
        <dbReference type="EMBL" id="MFD2613705.1"/>
    </source>
</evidence>
<organism evidence="2 3">
    <name type="scientific">Paenibacillus gansuensis</name>
    <dbReference type="NCBI Taxonomy" id="306542"/>
    <lineage>
        <taxon>Bacteria</taxon>
        <taxon>Bacillati</taxon>
        <taxon>Bacillota</taxon>
        <taxon>Bacilli</taxon>
        <taxon>Bacillales</taxon>
        <taxon>Paenibacillaceae</taxon>
        <taxon>Paenibacillus</taxon>
    </lineage>
</organism>
<keyword evidence="3" id="KW-1185">Reference proteome</keyword>
<accession>A0ABW5PG12</accession>
<dbReference type="Proteomes" id="UP001597541">
    <property type="component" value="Unassembled WGS sequence"/>
</dbReference>
<comment type="caution">
    <text evidence="2">The sequence shown here is derived from an EMBL/GenBank/DDBJ whole genome shotgun (WGS) entry which is preliminary data.</text>
</comment>
<evidence type="ECO:0000256" key="1">
    <source>
        <dbReference type="SAM" id="SignalP"/>
    </source>
</evidence>
<keyword evidence="1" id="KW-0732">Signal</keyword>
<dbReference type="SUPFAM" id="SSF49503">
    <property type="entry name" value="Cupredoxins"/>
    <property type="match status" value="1"/>
</dbReference>
<dbReference type="RefSeq" id="WP_377603736.1">
    <property type="nucleotide sequence ID" value="NZ_JBHUME010000008.1"/>
</dbReference>
<feature type="signal peptide" evidence="1">
    <location>
        <begin position="1"/>
        <end position="26"/>
    </location>
</feature>
<dbReference type="Gene3D" id="2.60.40.420">
    <property type="entry name" value="Cupredoxins - blue copper proteins"/>
    <property type="match status" value="1"/>
</dbReference>
<proteinExistence type="predicted"/>
<dbReference type="PROSITE" id="PS51257">
    <property type="entry name" value="PROKAR_LIPOPROTEIN"/>
    <property type="match status" value="1"/>
</dbReference>
<sequence length="120" mass="12823">MKKWLIFLALAALAAIAAACGGSSTAADTVPANAKEIVIKATNFKFDQAEYRVKKGETVNFVLENEAGNHGVKINGLDVNLKSSHKNDVVTLNEAGTYEIECSLMCGVGHRDMVAKLIVE</sequence>